<dbReference type="SUPFAM" id="SSF57850">
    <property type="entry name" value="RING/U-box"/>
    <property type="match status" value="1"/>
</dbReference>
<comment type="caution">
    <text evidence="19">The sequence shown here is derived from an EMBL/GenBank/DDBJ whole genome shotgun (WGS) entry which is preliminary data.</text>
</comment>
<keyword evidence="9 11" id="KW-0788">Thiol protease</keyword>
<feature type="active site" description="Nucleophile" evidence="12">
    <location>
        <position position="329"/>
    </location>
</feature>
<evidence type="ECO:0000256" key="7">
    <source>
        <dbReference type="ARBA" id="ARBA00022786"/>
    </source>
</evidence>
<dbReference type="Gene3D" id="3.30.40.10">
    <property type="entry name" value="Zinc/RING finger domain, C3HC4 (zinc finger)"/>
    <property type="match status" value="2"/>
</dbReference>
<feature type="binding site" evidence="13">
    <location>
        <position position="190"/>
    </location>
    <ligand>
        <name>Zn(2+)</name>
        <dbReference type="ChEBI" id="CHEBI:29105"/>
    </ligand>
</feature>
<keyword evidence="8 11" id="KW-0378">Hydrolase</keyword>
<dbReference type="PROSITE" id="PS50271">
    <property type="entry name" value="ZF_UBP"/>
    <property type="match status" value="1"/>
</dbReference>
<dbReference type="InterPro" id="IPR038765">
    <property type="entry name" value="Papain-like_cys_pep_sf"/>
</dbReference>
<sequence>MVLDEATLDSVRAYLRNVKVPTAHDKVFKDECMFSFENPFSPDGLYVSLASFQGFGKDKVEQNFIKMNQGLYLHLKYVKVPKETPAQSDEPTKMAIGVEGGFSLEDQYTIEKTHSLVVFPDMKTIPYPCPELPELVIQSLDALIKHAGSRHQDEVAAWEEAPLIESKYAENLVQLDNGKKISPNPRDWKCEESGMTENLWLNLSTGHIGSGRRNWDGSGGTGAALKHFEETGRLYPLCVKLGTITPSGADVYSYAPDEDDLVKDLHLAKHLSHWGIDVMQMEKTEKSMAELNIKYNKTFEFDKITEAGSNLVPLKGPGFVGLKNLGNSCYMNSVLQVLFTVPEVQKRYCEPAEAIFDAAPADPAGDLTIQLAKVGVALCTSRYCIGADEGVCVEPASIKSLVGRGHPEFSSNRQQDASEYFQHVLELVARSERAATGPAALSELPSTSSFFTFELEDRIQCVESGMVSYKTRTENTLGLEIPVEAATNLSEVEQFKEREQKRQKLKEENADVYIQGGDSVVSKDATEDPVVPTVPCQACIDKMAAPELVEDFFSSALGRKGIASKTVRLKTFPPYLLVQMRRYYVGSDWTPKKLDVLVDVPDTLNIENLRGNGLQADEVALPEAESAPATTGSYAQAAAAAPAPDEAIVAQLVGMGFSENGSKRAAIACGNSSAEASMEWVFAHMEDPDFNDPLPPPGATAAAPAATAPDPEAVATLSAMGFTVPQVEGALKATSGNLERAADWLFSHMDDLDAALASVNASTDTAAPAGAGSTARAPMLDGKGEYELVGFISHMGSNTGCGHYVCHIKKEGKWAIFNDEKVAASEHPPKSLGYLYMYKRKDHQA</sequence>
<dbReference type="FunFam" id="3.30.40.10:FF:000026">
    <property type="entry name" value="Ubiquitin carboxyl-terminal hydrolase"/>
    <property type="match status" value="1"/>
</dbReference>
<evidence type="ECO:0000256" key="13">
    <source>
        <dbReference type="PIRSR" id="PIRSR016308-3"/>
    </source>
</evidence>
<evidence type="ECO:0000313" key="19">
    <source>
        <dbReference type="EMBL" id="KAK3270733.1"/>
    </source>
</evidence>
<dbReference type="Gene3D" id="1.10.8.10">
    <property type="entry name" value="DNA helicase RuvA subunit, C-terminal domain"/>
    <property type="match status" value="2"/>
</dbReference>
<feature type="domain" description="UBA" evidence="16">
    <location>
        <begin position="643"/>
        <end position="684"/>
    </location>
</feature>
<dbReference type="CDD" id="cd14386">
    <property type="entry name" value="UBA2_UBP5"/>
    <property type="match status" value="1"/>
</dbReference>
<protein>
    <recommendedName>
        <fullName evidence="11 15">Ubiquitin carboxyl-terminal hydrolase</fullName>
        <ecNumber evidence="11 15">3.4.19.12</ecNumber>
    </recommendedName>
</protein>
<dbReference type="PANTHER" id="PTHR24006">
    <property type="entry name" value="UBIQUITIN CARBOXYL-TERMINAL HYDROLASE"/>
    <property type="match status" value="1"/>
</dbReference>
<dbReference type="PROSITE" id="PS00972">
    <property type="entry name" value="USP_1"/>
    <property type="match status" value="1"/>
</dbReference>
<evidence type="ECO:0000256" key="6">
    <source>
        <dbReference type="ARBA" id="ARBA00022771"/>
    </source>
</evidence>
<dbReference type="InterPro" id="IPR018200">
    <property type="entry name" value="USP_CS"/>
</dbReference>
<evidence type="ECO:0000256" key="2">
    <source>
        <dbReference type="ARBA" id="ARBA00009085"/>
    </source>
</evidence>
<dbReference type="SMART" id="SM00165">
    <property type="entry name" value="UBA"/>
    <property type="match status" value="2"/>
</dbReference>
<reference evidence="19 20" key="1">
    <citation type="journal article" date="2015" name="Genome Biol. Evol.">
        <title>Comparative Genomics of a Bacterivorous Green Alga Reveals Evolutionary Causalities and Consequences of Phago-Mixotrophic Mode of Nutrition.</title>
        <authorList>
            <person name="Burns J.A."/>
            <person name="Paasch A."/>
            <person name="Narechania A."/>
            <person name="Kim E."/>
        </authorList>
    </citation>
    <scope>NUCLEOTIDE SEQUENCE [LARGE SCALE GENOMIC DNA]</scope>
    <source>
        <strain evidence="19 20">PLY_AMNH</strain>
    </source>
</reference>
<dbReference type="Pfam" id="PF00627">
    <property type="entry name" value="UBA"/>
    <property type="match status" value="2"/>
</dbReference>
<dbReference type="FunFam" id="1.10.8.10:FF:000086">
    <property type="entry name" value="Ubiquitin carboxyl-terminal hydrolase"/>
    <property type="match status" value="1"/>
</dbReference>
<accession>A0AAE0G372</accession>
<dbReference type="InterPro" id="IPR041432">
    <property type="entry name" value="UBP13_Znf-UBP_var"/>
</dbReference>
<evidence type="ECO:0000256" key="11">
    <source>
        <dbReference type="PIRNR" id="PIRNR016308"/>
    </source>
</evidence>
<comment type="catalytic activity">
    <reaction evidence="1 11 15">
        <text>Thiol-dependent hydrolysis of ester, thioester, amide, peptide and isopeptide bonds formed by the C-terminal Gly of ubiquitin (a 76-residue protein attached to proteins as an intracellular targeting signal).</text>
        <dbReference type="EC" id="3.4.19.12"/>
    </reaction>
</comment>
<dbReference type="PROSITE" id="PS00973">
    <property type="entry name" value="USP_2"/>
    <property type="match status" value="1"/>
</dbReference>
<proteinExistence type="inferred from homology"/>
<evidence type="ECO:0000256" key="9">
    <source>
        <dbReference type="ARBA" id="ARBA00022807"/>
    </source>
</evidence>
<keyword evidence="3 11" id="KW-0645">Protease</keyword>
<evidence type="ECO:0000256" key="4">
    <source>
        <dbReference type="ARBA" id="ARBA00022723"/>
    </source>
</evidence>
<dbReference type="AlphaFoldDB" id="A0AAE0G372"/>
<evidence type="ECO:0000256" key="8">
    <source>
        <dbReference type="ARBA" id="ARBA00022801"/>
    </source>
</evidence>
<keyword evidence="7 11" id="KW-0833">Ubl conjugation pathway</keyword>
<dbReference type="InterPro" id="IPR015940">
    <property type="entry name" value="UBA"/>
</dbReference>
<dbReference type="InterPro" id="IPR028889">
    <property type="entry name" value="USP"/>
</dbReference>
<evidence type="ECO:0000256" key="1">
    <source>
        <dbReference type="ARBA" id="ARBA00000707"/>
    </source>
</evidence>
<dbReference type="PANTHER" id="PTHR24006:SF664">
    <property type="entry name" value="UBIQUITIN CARBOXYL-TERMINAL HYDROLASE"/>
    <property type="match status" value="1"/>
</dbReference>
<organism evidence="19 20">
    <name type="scientific">Cymbomonas tetramitiformis</name>
    <dbReference type="NCBI Taxonomy" id="36881"/>
    <lineage>
        <taxon>Eukaryota</taxon>
        <taxon>Viridiplantae</taxon>
        <taxon>Chlorophyta</taxon>
        <taxon>Pyramimonadophyceae</taxon>
        <taxon>Pyramimonadales</taxon>
        <taxon>Pyramimonadaceae</taxon>
        <taxon>Cymbomonas</taxon>
    </lineage>
</organism>
<comment type="similarity">
    <text evidence="2 11 15">Belongs to the peptidase C19 family.</text>
</comment>
<dbReference type="InterPro" id="IPR009060">
    <property type="entry name" value="UBA-like_sf"/>
</dbReference>
<dbReference type="SMART" id="SM00290">
    <property type="entry name" value="ZnF_UBP"/>
    <property type="match status" value="1"/>
</dbReference>
<dbReference type="PROSITE" id="PS50235">
    <property type="entry name" value="USP_3"/>
    <property type="match status" value="1"/>
</dbReference>
<dbReference type="SUPFAM" id="SSF54001">
    <property type="entry name" value="Cysteine proteinases"/>
    <property type="match status" value="1"/>
</dbReference>
<name>A0AAE0G372_9CHLO</name>
<dbReference type="CDD" id="cd02658">
    <property type="entry name" value="Peptidase_C19B"/>
    <property type="match status" value="1"/>
</dbReference>
<dbReference type="SUPFAM" id="SSF46934">
    <property type="entry name" value="UBA-like"/>
    <property type="match status" value="1"/>
</dbReference>
<dbReference type="InterPro" id="IPR001394">
    <property type="entry name" value="Peptidase_C19_UCH"/>
</dbReference>
<evidence type="ECO:0000259" key="16">
    <source>
        <dbReference type="PROSITE" id="PS50030"/>
    </source>
</evidence>
<feature type="domain" description="UBA" evidence="16">
    <location>
        <begin position="708"/>
        <end position="748"/>
    </location>
</feature>
<keyword evidence="6 14" id="KW-0863">Zinc-finger</keyword>
<dbReference type="Proteomes" id="UP001190700">
    <property type="component" value="Unassembled WGS sequence"/>
</dbReference>
<dbReference type="GO" id="GO:0004843">
    <property type="term" value="F:cysteine-type deubiquitinase activity"/>
    <property type="evidence" value="ECO:0007669"/>
    <property type="project" value="UniProtKB-UniRule"/>
</dbReference>
<dbReference type="Pfam" id="PF02148">
    <property type="entry name" value="zf-UBP"/>
    <property type="match status" value="1"/>
</dbReference>
<dbReference type="Pfam" id="PF00443">
    <property type="entry name" value="UCH"/>
    <property type="match status" value="1"/>
</dbReference>
<feature type="active site" description="Proton acceptor" evidence="12">
    <location>
        <position position="803"/>
    </location>
</feature>
<dbReference type="InterPro" id="IPR016652">
    <property type="entry name" value="Ubiquitinyl_hydrolase"/>
</dbReference>
<dbReference type="EMBL" id="LGRX02010225">
    <property type="protein sequence ID" value="KAK3270733.1"/>
    <property type="molecule type" value="Genomic_DNA"/>
</dbReference>
<evidence type="ECO:0000256" key="14">
    <source>
        <dbReference type="PROSITE-ProRule" id="PRU00502"/>
    </source>
</evidence>
<dbReference type="Gene3D" id="3.90.70.10">
    <property type="entry name" value="Cysteine proteinases"/>
    <property type="match status" value="1"/>
</dbReference>
<dbReference type="GO" id="GO:0008270">
    <property type="term" value="F:zinc ion binding"/>
    <property type="evidence" value="ECO:0007669"/>
    <property type="project" value="UniProtKB-UniRule"/>
</dbReference>
<dbReference type="GO" id="GO:0005634">
    <property type="term" value="C:nucleus"/>
    <property type="evidence" value="ECO:0007669"/>
    <property type="project" value="TreeGrafter"/>
</dbReference>
<evidence type="ECO:0000313" key="20">
    <source>
        <dbReference type="Proteomes" id="UP001190700"/>
    </source>
</evidence>
<keyword evidence="10 11" id="KW-0862">Zinc</keyword>
<evidence type="ECO:0000256" key="12">
    <source>
        <dbReference type="PIRSR" id="PIRSR016308-1"/>
    </source>
</evidence>
<dbReference type="Pfam" id="PF17807">
    <property type="entry name" value="zf-UBP_var"/>
    <property type="match status" value="1"/>
</dbReference>
<evidence type="ECO:0000259" key="18">
    <source>
        <dbReference type="PROSITE" id="PS50271"/>
    </source>
</evidence>
<dbReference type="InterPro" id="IPR013083">
    <property type="entry name" value="Znf_RING/FYVE/PHD"/>
</dbReference>
<dbReference type="PIRSF" id="PIRSF016308">
    <property type="entry name" value="UBP"/>
    <property type="match status" value="1"/>
</dbReference>
<evidence type="ECO:0000256" key="10">
    <source>
        <dbReference type="ARBA" id="ARBA00022833"/>
    </source>
</evidence>
<dbReference type="InterPro" id="IPR050164">
    <property type="entry name" value="Peptidase_C19"/>
</dbReference>
<evidence type="ECO:0000256" key="5">
    <source>
        <dbReference type="ARBA" id="ARBA00022737"/>
    </source>
</evidence>
<evidence type="ECO:0000256" key="15">
    <source>
        <dbReference type="RuleBase" id="RU366025"/>
    </source>
</evidence>
<evidence type="ECO:0000256" key="3">
    <source>
        <dbReference type="ARBA" id="ARBA00022670"/>
    </source>
</evidence>
<keyword evidence="5" id="KW-0677">Repeat</keyword>
<evidence type="ECO:0000259" key="17">
    <source>
        <dbReference type="PROSITE" id="PS50235"/>
    </source>
</evidence>
<dbReference type="GO" id="GO:0016579">
    <property type="term" value="P:protein deubiquitination"/>
    <property type="evidence" value="ECO:0007669"/>
    <property type="project" value="InterPro"/>
</dbReference>
<keyword evidence="20" id="KW-1185">Reference proteome</keyword>
<dbReference type="GO" id="GO:0005829">
    <property type="term" value="C:cytosol"/>
    <property type="evidence" value="ECO:0007669"/>
    <property type="project" value="TreeGrafter"/>
</dbReference>
<gene>
    <name evidence="19" type="ORF">CYMTET_20885</name>
</gene>
<dbReference type="PROSITE" id="PS50030">
    <property type="entry name" value="UBA"/>
    <property type="match status" value="2"/>
</dbReference>
<feature type="domain" description="USP" evidence="17">
    <location>
        <begin position="320"/>
        <end position="841"/>
    </location>
</feature>
<comment type="function">
    <text evidence="15">Recognizes and hydrolyzes the peptide bond at the C-terminal Gly of ubiquitin. Involved in the processing of poly-ubiquitin precursors as well as that of ubiquitinated proteins.</text>
</comment>
<keyword evidence="4 11" id="KW-0479">Metal-binding</keyword>
<dbReference type="GO" id="GO:0006508">
    <property type="term" value="P:proteolysis"/>
    <property type="evidence" value="ECO:0007669"/>
    <property type="project" value="UniProtKB-KW"/>
</dbReference>
<feature type="domain" description="UBP-type" evidence="18">
    <location>
        <begin position="164"/>
        <end position="278"/>
    </location>
</feature>
<dbReference type="EC" id="3.4.19.12" evidence="11 15"/>
<dbReference type="InterPro" id="IPR001607">
    <property type="entry name" value="Znf_UBP"/>
</dbReference>